<gene>
    <name evidence="4" type="ORF">GCM10009745_38940</name>
</gene>
<keyword evidence="5" id="KW-1185">Reference proteome</keyword>
<dbReference type="PROSITE" id="PS51109">
    <property type="entry name" value="G5"/>
    <property type="match status" value="1"/>
</dbReference>
<accession>A0ABP4TMM1</accession>
<dbReference type="InterPro" id="IPR011098">
    <property type="entry name" value="G5_dom"/>
</dbReference>
<comment type="caution">
    <text evidence="4">The sequence shown here is derived from an EMBL/GenBank/DDBJ whole genome shotgun (WGS) entry which is preliminary data.</text>
</comment>
<evidence type="ECO:0000256" key="1">
    <source>
        <dbReference type="ARBA" id="ARBA00022729"/>
    </source>
</evidence>
<proteinExistence type="predicted"/>
<dbReference type="Pfam" id="PF07501">
    <property type="entry name" value="G5"/>
    <property type="match status" value="1"/>
</dbReference>
<feature type="compositionally biased region" description="Polar residues" evidence="2">
    <location>
        <begin position="28"/>
        <end position="38"/>
    </location>
</feature>
<dbReference type="Gene3D" id="2.20.230.10">
    <property type="entry name" value="Resuscitation-promoting factor rpfb"/>
    <property type="match status" value="1"/>
</dbReference>
<sequence length="186" mass="19438">MLGCGVGCGTAESTEPAAVAGGRVITRTATVPTSQPPTSKAPKSVVPEKTTKTVVEYRVIPFKTKTVTDGELPKGERAVRTVGVNGSRKLTYEVTYVGGKSTAKKLIRQEVAKQPRSQVTVVGTKVEEDVESGCDPNYSGCVPVASDVDCSGRSGNGPEYVDGPVTVTGSDIYRLDSDHDGIGCED</sequence>
<feature type="region of interest" description="Disordered" evidence="2">
    <location>
        <begin position="28"/>
        <end position="47"/>
    </location>
</feature>
<keyword evidence="1" id="KW-0732">Signal</keyword>
<evidence type="ECO:0000313" key="4">
    <source>
        <dbReference type="EMBL" id="GAA1689891.1"/>
    </source>
</evidence>
<dbReference type="SMART" id="SM01208">
    <property type="entry name" value="G5"/>
    <property type="match status" value="1"/>
</dbReference>
<protein>
    <recommendedName>
        <fullName evidence="3">G5 domain-containing protein</fullName>
    </recommendedName>
</protein>
<dbReference type="Proteomes" id="UP001500280">
    <property type="component" value="Unassembled WGS sequence"/>
</dbReference>
<evidence type="ECO:0000256" key="2">
    <source>
        <dbReference type="SAM" id="MobiDB-lite"/>
    </source>
</evidence>
<name>A0ABP4TMM1_9ACTN</name>
<evidence type="ECO:0000259" key="3">
    <source>
        <dbReference type="PROSITE" id="PS51109"/>
    </source>
</evidence>
<dbReference type="EMBL" id="BAAANF010000013">
    <property type="protein sequence ID" value="GAA1689891.1"/>
    <property type="molecule type" value="Genomic_DNA"/>
</dbReference>
<reference evidence="5" key="1">
    <citation type="journal article" date="2019" name="Int. J. Syst. Evol. Microbiol.">
        <title>The Global Catalogue of Microorganisms (GCM) 10K type strain sequencing project: providing services to taxonomists for standard genome sequencing and annotation.</title>
        <authorList>
            <consortium name="The Broad Institute Genomics Platform"/>
            <consortium name="The Broad Institute Genome Sequencing Center for Infectious Disease"/>
            <person name="Wu L."/>
            <person name="Ma J."/>
        </authorList>
    </citation>
    <scope>NUCLEOTIDE SEQUENCE [LARGE SCALE GENOMIC DNA]</scope>
    <source>
        <strain evidence="5">JCM 14307</strain>
    </source>
</reference>
<feature type="domain" description="G5" evidence="3">
    <location>
        <begin position="46"/>
        <end position="126"/>
    </location>
</feature>
<evidence type="ECO:0000313" key="5">
    <source>
        <dbReference type="Proteomes" id="UP001500280"/>
    </source>
</evidence>
<organism evidence="4 5">
    <name type="scientific">Kribbella yunnanensis</name>
    <dbReference type="NCBI Taxonomy" id="190194"/>
    <lineage>
        <taxon>Bacteria</taxon>
        <taxon>Bacillati</taxon>
        <taxon>Actinomycetota</taxon>
        <taxon>Actinomycetes</taxon>
        <taxon>Propionibacteriales</taxon>
        <taxon>Kribbellaceae</taxon>
        <taxon>Kribbella</taxon>
    </lineage>
</organism>